<dbReference type="GO" id="GO:0016788">
    <property type="term" value="F:hydrolase activity, acting on ester bonds"/>
    <property type="evidence" value="ECO:0007669"/>
    <property type="project" value="InterPro"/>
</dbReference>
<dbReference type="CDD" id="cd01310">
    <property type="entry name" value="TatD_DNAse"/>
    <property type="match status" value="1"/>
</dbReference>
<reference evidence="2 3" key="1">
    <citation type="submission" date="2016-10" db="EMBL/GenBank/DDBJ databases">
        <authorList>
            <person name="de Groot N.N."/>
        </authorList>
    </citation>
    <scope>NUCLEOTIDE SEQUENCE [LARGE SCALE GENOMIC DNA]</scope>
    <source>
        <strain evidence="2 3">B25</strain>
    </source>
</reference>
<feature type="binding site" evidence="1">
    <location>
        <position position="200"/>
    </location>
    <ligand>
        <name>a divalent metal cation</name>
        <dbReference type="ChEBI" id="CHEBI:60240"/>
        <label>1</label>
    </ligand>
</feature>
<name>A0A1H9DLH4_9SPIR</name>
<dbReference type="GO" id="GO:0005829">
    <property type="term" value="C:cytosol"/>
    <property type="evidence" value="ECO:0007669"/>
    <property type="project" value="TreeGrafter"/>
</dbReference>
<dbReference type="Proteomes" id="UP000182360">
    <property type="component" value="Unassembled WGS sequence"/>
</dbReference>
<dbReference type="EMBL" id="FOFU01000002">
    <property type="protein sequence ID" value="SEQ13603.1"/>
    <property type="molecule type" value="Genomic_DNA"/>
</dbReference>
<dbReference type="Gene3D" id="3.20.20.140">
    <property type="entry name" value="Metal-dependent hydrolases"/>
    <property type="match status" value="1"/>
</dbReference>
<dbReference type="GO" id="GO:0046872">
    <property type="term" value="F:metal ion binding"/>
    <property type="evidence" value="ECO:0007669"/>
    <property type="project" value="UniProtKB-KW"/>
</dbReference>
<dbReference type="PANTHER" id="PTHR46124:SF2">
    <property type="entry name" value="D-AMINOACYL-TRNA DEACYLASE"/>
    <property type="match status" value="1"/>
</dbReference>
<keyword evidence="3" id="KW-1185">Reference proteome</keyword>
<feature type="binding site" evidence="1">
    <location>
        <position position="93"/>
    </location>
    <ligand>
        <name>a divalent metal cation</name>
        <dbReference type="ChEBI" id="CHEBI:60240"/>
        <label>1</label>
    </ligand>
</feature>
<evidence type="ECO:0000256" key="1">
    <source>
        <dbReference type="PIRSR" id="PIRSR005902-1"/>
    </source>
</evidence>
<evidence type="ECO:0000313" key="2">
    <source>
        <dbReference type="EMBL" id="SEQ13603.1"/>
    </source>
</evidence>
<dbReference type="InterPro" id="IPR001130">
    <property type="entry name" value="TatD-like"/>
</dbReference>
<sequence>MLIDFHTHLDFYNQTDLAAQLAEFSGTIIAASVDENSFLKNCEIASHTPDHCHIIPTFGVHPNYADENVTFLDNPETKKRFEKYLEQSPLIGEIGMDFCWSKCSVENQEKVLRYFLEYCNKTAKPCVIHTKAAEQKICDILSDYPDAPAVIHWYDGPENIYREFLRRGYMQTFGVETIRSEHLQKLLKMTPPELLLAETDNPDSEPWLGGTRNDVGLIERVYNEIAGLLGMSRPAFEKLIEENFNRILPN</sequence>
<dbReference type="STRING" id="163.SAMN04487775_101240"/>
<feature type="binding site" evidence="1">
    <location>
        <position position="8"/>
    </location>
    <ligand>
        <name>a divalent metal cation</name>
        <dbReference type="ChEBI" id="CHEBI:60240"/>
        <label>1</label>
    </ligand>
</feature>
<proteinExistence type="predicted"/>
<dbReference type="SUPFAM" id="SSF51556">
    <property type="entry name" value="Metallo-dependent hydrolases"/>
    <property type="match status" value="1"/>
</dbReference>
<dbReference type="InterPro" id="IPR032466">
    <property type="entry name" value="Metal_Hydrolase"/>
</dbReference>
<keyword evidence="1" id="KW-0479">Metal-binding</keyword>
<accession>A0A1H9DLH4</accession>
<dbReference type="Pfam" id="PF01026">
    <property type="entry name" value="TatD_DNase"/>
    <property type="match status" value="1"/>
</dbReference>
<organism evidence="2 3">
    <name type="scientific">Treponema bryantii</name>
    <dbReference type="NCBI Taxonomy" id="163"/>
    <lineage>
        <taxon>Bacteria</taxon>
        <taxon>Pseudomonadati</taxon>
        <taxon>Spirochaetota</taxon>
        <taxon>Spirochaetia</taxon>
        <taxon>Spirochaetales</taxon>
        <taxon>Treponemataceae</taxon>
        <taxon>Treponema</taxon>
    </lineage>
</organism>
<evidence type="ECO:0000313" key="3">
    <source>
        <dbReference type="Proteomes" id="UP000182360"/>
    </source>
</evidence>
<protein>
    <submittedName>
        <fullName evidence="2">TatD DNase family protein</fullName>
    </submittedName>
</protein>
<dbReference type="PANTHER" id="PTHR46124">
    <property type="entry name" value="D-AMINOACYL-TRNA DEACYLASE"/>
    <property type="match status" value="1"/>
</dbReference>
<feature type="binding site" evidence="1">
    <location>
        <position position="152"/>
    </location>
    <ligand>
        <name>a divalent metal cation</name>
        <dbReference type="ChEBI" id="CHEBI:60240"/>
        <label>2</label>
    </ligand>
</feature>
<dbReference type="PIRSF" id="PIRSF005902">
    <property type="entry name" value="DNase_TatD"/>
    <property type="match status" value="1"/>
</dbReference>
<dbReference type="AlphaFoldDB" id="A0A1H9DLH4"/>
<feature type="binding site" evidence="1">
    <location>
        <position position="6"/>
    </location>
    <ligand>
        <name>a divalent metal cation</name>
        <dbReference type="ChEBI" id="CHEBI:60240"/>
        <label>1</label>
    </ligand>
</feature>
<feature type="binding site" evidence="1">
    <location>
        <position position="129"/>
    </location>
    <ligand>
        <name>a divalent metal cation</name>
        <dbReference type="ChEBI" id="CHEBI:60240"/>
        <label>2</label>
    </ligand>
</feature>
<gene>
    <name evidence="2" type="ORF">SAMN04487977_102599</name>
</gene>